<comment type="function">
    <text evidence="9">CRISPR (clustered regularly interspaced short palindromic repeat), is an adaptive immune system that provides protection against mobile genetic elements (viruses, transposable elements and conjugative plasmids). CRISPR clusters contain sequences complementary to antecedent mobile elements and target invading nucleic acids. CRISPR clusters are transcribed and processed into CRISPR RNA (crRNA). Functions as a ssRNA-specific endoribonuclease. Involved in the integration of spacer DNA into the CRISPR cassette.</text>
</comment>
<evidence type="ECO:0000256" key="2">
    <source>
        <dbReference type="ARBA" id="ARBA00009959"/>
    </source>
</evidence>
<keyword evidence="6 9" id="KW-0378">Hydrolase</keyword>
<dbReference type="InterPro" id="IPR021127">
    <property type="entry name" value="CRISPR_associated_Cas2"/>
</dbReference>
<evidence type="ECO:0000256" key="5">
    <source>
        <dbReference type="ARBA" id="ARBA00022759"/>
    </source>
</evidence>
<reference evidence="10" key="1">
    <citation type="submission" date="2021-12" db="EMBL/GenBank/DDBJ databases">
        <title>Alicyclobacillaceae gen. nov., sp. nov., isolated from chalcocite enrichment system.</title>
        <authorList>
            <person name="Jiang Z."/>
        </authorList>
    </citation>
    <scope>NUCLEOTIDE SEQUENCE</scope>
    <source>
        <strain evidence="10">MYW30-H2</strain>
    </source>
</reference>
<keyword evidence="7 9" id="KW-0460">Magnesium</keyword>
<comment type="subunit">
    <text evidence="9">Homodimer, forms a heterotetramer with a Cas1 homodimer.</text>
</comment>
<evidence type="ECO:0000313" key="10">
    <source>
        <dbReference type="EMBL" id="UOF92507.1"/>
    </source>
</evidence>
<dbReference type="SUPFAM" id="SSF143430">
    <property type="entry name" value="TTP0101/SSO1404-like"/>
    <property type="match status" value="1"/>
</dbReference>
<keyword evidence="11" id="KW-1185">Reference proteome</keyword>
<feature type="binding site" evidence="9">
    <location>
        <position position="14"/>
    </location>
    <ligand>
        <name>Mg(2+)</name>
        <dbReference type="ChEBI" id="CHEBI:18420"/>
        <note>catalytic</note>
    </ligand>
</feature>
<evidence type="ECO:0000256" key="6">
    <source>
        <dbReference type="ARBA" id="ARBA00022801"/>
    </source>
</evidence>
<dbReference type="Gene3D" id="3.30.70.240">
    <property type="match status" value="1"/>
</dbReference>
<keyword evidence="8 9" id="KW-0051">Antiviral defense</keyword>
<protein>
    <recommendedName>
        <fullName evidence="9">CRISPR-associated endoribonuclease Cas2</fullName>
        <ecNumber evidence="9">3.1.-.-</ecNumber>
    </recommendedName>
</protein>
<comment type="similarity">
    <text evidence="2 9">Belongs to the CRISPR-associated endoribonuclease Cas2 protein family.</text>
</comment>
<dbReference type="HAMAP" id="MF_01471">
    <property type="entry name" value="Cas2"/>
    <property type="match status" value="1"/>
</dbReference>
<dbReference type="EC" id="3.1.-.-" evidence="9"/>
<keyword evidence="5 9" id="KW-0255">Endonuclease</keyword>
<evidence type="ECO:0000256" key="1">
    <source>
        <dbReference type="ARBA" id="ARBA00001946"/>
    </source>
</evidence>
<dbReference type="Proteomes" id="UP000830167">
    <property type="component" value="Chromosome"/>
</dbReference>
<evidence type="ECO:0000313" key="11">
    <source>
        <dbReference type="Proteomes" id="UP000830167"/>
    </source>
</evidence>
<evidence type="ECO:0000256" key="3">
    <source>
        <dbReference type="ARBA" id="ARBA00022722"/>
    </source>
</evidence>
<proteinExistence type="inferred from homology"/>
<dbReference type="GO" id="GO:0004519">
    <property type="term" value="F:endonuclease activity"/>
    <property type="evidence" value="ECO:0007669"/>
    <property type="project" value="UniProtKB-KW"/>
</dbReference>
<dbReference type="PANTHER" id="PTHR34405">
    <property type="entry name" value="CRISPR-ASSOCIATED ENDORIBONUCLEASE CAS2"/>
    <property type="match status" value="1"/>
</dbReference>
<dbReference type="NCBIfam" id="TIGR01573">
    <property type="entry name" value="cas2"/>
    <property type="match status" value="1"/>
</dbReference>
<gene>
    <name evidence="9 10" type="primary">cas2</name>
    <name evidence="10" type="ORF">LSG31_10315</name>
</gene>
<evidence type="ECO:0000256" key="4">
    <source>
        <dbReference type="ARBA" id="ARBA00022723"/>
    </source>
</evidence>
<evidence type="ECO:0000256" key="8">
    <source>
        <dbReference type="ARBA" id="ARBA00023118"/>
    </source>
</evidence>
<evidence type="ECO:0000256" key="7">
    <source>
        <dbReference type="ARBA" id="ARBA00022842"/>
    </source>
</evidence>
<comment type="cofactor">
    <cofactor evidence="1 9">
        <name>Mg(2+)</name>
        <dbReference type="ChEBI" id="CHEBI:18420"/>
    </cofactor>
</comment>
<dbReference type="CDD" id="cd09725">
    <property type="entry name" value="Cas2_I_II_III"/>
    <property type="match status" value="1"/>
</dbReference>
<keyword evidence="4 9" id="KW-0479">Metal-binding</keyword>
<keyword evidence="3 9" id="KW-0540">Nuclease</keyword>
<sequence length="98" mass="11862">MDKHLTTHYVIVYDIADDRRRNHVVKALKDYAYRVQYSVFEAELKPDSLLKLRRRISKLIHLKEDSVIYYSRCGRCRGEEIREGKTYSVLDDEDWFYV</sequence>
<dbReference type="InterPro" id="IPR019199">
    <property type="entry name" value="Virulence_VapD/CRISPR_Cas2"/>
</dbReference>
<dbReference type="RefSeq" id="WP_347439176.1">
    <property type="nucleotide sequence ID" value="NZ_CP089291.1"/>
</dbReference>
<dbReference type="PANTHER" id="PTHR34405:SF3">
    <property type="entry name" value="CRISPR-ASSOCIATED ENDORIBONUCLEASE CAS2 3"/>
    <property type="match status" value="1"/>
</dbReference>
<dbReference type="EMBL" id="CP089291">
    <property type="protein sequence ID" value="UOF92507.1"/>
    <property type="molecule type" value="Genomic_DNA"/>
</dbReference>
<organism evidence="10 11">
    <name type="scientific">Fodinisporobacter ferrooxydans</name>
    <dbReference type="NCBI Taxonomy" id="2901836"/>
    <lineage>
        <taxon>Bacteria</taxon>
        <taxon>Bacillati</taxon>
        <taxon>Bacillota</taxon>
        <taxon>Bacilli</taxon>
        <taxon>Bacillales</taxon>
        <taxon>Alicyclobacillaceae</taxon>
        <taxon>Fodinisporobacter</taxon>
    </lineage>
</organism>
<evidence type="ECO:0000256" key="9">
    <source>
        <dbReference type="HAMAP-Rule" id="MF_01471"/>
    </source>
</evidence>
<dbReference type="Pfam" id="PF09827">
    <property type="entry name" value="CRISPR_Cas2"/>
    <property type="match status" value="1"/>
</dbReference>
<accession>A0ABY4CPV2</accession>
<name>A0ABY4CPV2_9BACL</name>